<evidence type="ECO:0000313" key="1">
    <source>
        <dbReference type="EMBL" id="GIY30440.1"/>
    </source>
</evidence>
<dbReference type="Proteomes" id="UP001054945">
    <property type="component" value="Unassembled WGS sequence"/>
</dbReference>
<sequence>MGCDVRSGEMGQFNPLFTTAGSFLLFPPYSTKGVWVLLIQCLSPWMPTPSRLSLADSVKKCIHLDSVYGGK</sequence>
<name>A0AAV4SDD9_CAEEX</name>
<keyword evidence="2" id="KW-1185">Reference proteome</keyword>
<protein>
    <submittedName>
        <fullName evidence="1">Uncharacterized protein</fullName>
    </submittedName>
</protein>
<proteinExistence type="predicted"/>
<accession>A0AAV4SDD9</accession>
<evidence type="ECO:0000313" key="2">
    <source>
        <dbReference type="Proteomes" id="UP001054945"/>
    </source>
</evidence>
<comment type="caution">
    <text evidence="1">The sequence shown here is derived from an EMBL/GenBank/DDBJ whole genome shotgun (WGS) entry which is preliminary data.</text>
</comment>
<reference evidence="1 2" key="1">
    <citation type="submission" date="2021-06" db="EMBL/GenBank/DDBJ databases">
        <title>Caerostris extrusa draft genome.</title>
        <authorList>
            <person name="Kono N."/>
            <person name="Arakawa K."/>
        </authorList>
    </citation>
    <scope>NUCLEOTIDE SEQUENCE [LARGE SCALE GENOMIC DNA]</scope>
</reference>
<gene>
    <name evidence="1" type="ORF">CEXT_151281</name>
</gene>
<dbReference type="AlphaFoldDB" id="A0AAV4SDD9"/>
<dbReference type="EMBL" id="BPLR01009222">
    <property type="protein sequence ID" value="GIY30440.1"/>
    <property type="molecule type" value="Genomic_DNA"/>
</dbReference>
<organism evidence="1 2">
    <name type="scientific">Caerostris extrusa</name>
    <name type="common">Bark spider</name>
    <name type="synonym">Caerostris bankana</name>
    <dbReference type="NCBI Taxonomy" id="172846"/>
    <lineage>
        <taxon>Eukaryota</taxon>
        <taxon>Metazoa</taxon>
        <taxon>Ecdysozoa</taxon>
        <taxon>Arthropoda</taxon>
        <taxon>Chelicerata</taxon>
        <taxon>Arachnida</taxon>
        <taxon>Araneae</taxon>
        <taxon>Araneomorphae</taxon>
        <taxon>Entelegynae</taxon>
        <taxon>Araneoidea</taxon>
        <taxon>Araneidae</taxon>
        <taxon>Caerostris</taxon>
    </lineage>
</organism>